<dbReference type="AlphaFoldDB" id="A0A3P1V411"/>
<dbReference type="PANTHER" id="PTHR12526:SF638">
    <property type="entry name" value="SPORE COAT PROTEIN SA"/>
    <property type="match status" value="1"/>
</dbReference>
<dbReference type="OrthoDB" id="506201at2"/>
<keyword evidence="1 3" id="KW-0808">Transferase</keyword>
<organism evidence="3 4">
    <name type="scientific">Actinomyces bowdenii</name>
    <dbReference type="NCBI Taxonomy" id="131109"/>
    <lineage>
        <taxon>Bacteria</taxon>
        <taxon>Bacillati</taxon>
        <taxon>Actinomycetota</taxon>
        <taxon>Actinomycetes</taxon>
        <taxon>Actinomycetales</taxon>
        <taxon>Actinomycetaceae</taxon>
        <taxon>Actinomyces</taxon>
    </lineage>
</organism>
<feature type="domain" description="Glycosyl transferase family 1" evidence="2">
    <location>
        <begin position="201"/>
        <end position="322"/>
    </location>
</feature>
<dbReference type="GO" id="GO:0016757">
    <property type="term" value="F:glycosyltransferase activity"/>
    <property type="evidence" value="ECO:0007669"/>
    <property type="project" value="InterPro"/>
</dbReference>
<comment type="caution">
    <text evidence="3">The sequence shown here is derived from an EMBL/GenBank/DDBJ whole genome shotgun (WGS) entry which is preliminary data.</text>
</comment>
<protein>
    <submittedName>
        <fullName evidence="3">Glycosyltransferase</fullName>
    </submittedName>
</protein>
<dbReference type="Pfam" id="PF00534">
    <property type="entry name" value="Glycos_transf_1"/>
    <property type="match status" value="1"/>
</dbReference>
<dbReference type="CDD" id="cd03801">
    <property type="entry name" value="GT4_PimA-like"/>
    <property type="match status" value="1"/>
</dbReference>
<dbReference type="InterPro" id="IPR001296">
    <property type="entry name" value="Glyco_trans_1"/>
</dbReference>
<dbReference type="Proteomes" id="UP000271272">
    <property type="component" value="Unassembled WGS sequence"/>
</dbReference>
<proteinExistence type="predicted"/>
<keyword evidence="4" id="KW-1185">Reference proteome</keyword>
<evidence type="ECO:0000256" key="1">
    <source>
        <dbReference type="ARBA" id="ARBA00022679"/>
    </source>
</evidence>
<gene>
    <name evidence="3" type="ORF">EII10_08925</name>
</gene>
<name>A0A3P1V411_9ACTO</name>
<dbReference type="EMBL" id="RQZC01000015">
    <property type="protein sequence ID" value="RRD28618.1"/>
    <property type="molecule type" value="Genomic_DNA"/>
</dbReference>
<evidence type="ECO:0000313" key="4">
    <source>
        <dbReference type="Proteomes" id="UP000271272"/>
    </source>
</evidence>
<sequence>MLRRAGMRVGVLALEPVSFWQAGARLEASVEEGIVVVRGTIPTIPKGALPGDRAIARSVARRAVRLYDEMMEAQARPRAGHQAGHRSGRVAPAGPIGPPQVVHAHSVFAGLHVGALAARHWGVGLVLTEHRPSSLQRARAGWRYRALSRDMRDVVVRTSVSTPFSRRLEEHWGQGAWEDIALPVPREHFSIPRRPSGGALAFCHVSHLDANKNAPQTLEAFARARRILTAAGHQEPSLTVVGGQEAEVASLRGRARALGIERSTVLTGRVTHQEAARRMAAADVLILASGVEAGGTVLAEAQALGCLCVATPTWAGRFMVERTGGIVLPERSLSSDEALVAELAHALVEAGQGLAGEAPRWSAEQIRRRARERFSEEAFVAASRAIYERTAQVRAGGLRARAGV</sequence>
<dbReference type="SUPFAM" id="SSF53756">
    <property type="entry name" value="UDP-Glycosyltransferase/glycogen phosphorylase"/>
    <property type="match status" value="1"/>
</dbReference>
<accession>A0A3P1V411</accession>
<evidence type="ECO:0000259" key="2">
    <source>
        <dbReference type="Pfam" id="PF00534"/>
    </source>
</evidence>
<reference evidence="3 4" key="1">
    <citation type="submission" date="2018-11" db="EMBL/GenBank/DDBJ databases">
        <title>Genomes From Bacteria Associated with the Canine Oral Cavity: a Test Case for Automated Genome-Based Taxonomic Assignment.</title>
        <authorList>
            <person name="Coil D.A."/>
            <person name="Jospin G."/>
            <person name="Darling A.E."/>
            <person name="Wallis C."/>
            <person name="Davis I.J."/>
            <person name="Harris S."/>
            <person name="Eisen J.A."/>
            <person name="Holcombe L.J."/>
            <person name="O'Flynn C."/>
        </authorList>
    </citation>
    <scope>NUCLEOTIDE SEQUENCE [LARGE SCALE GENOMIC DNA]</scope>
    <source>
        <strain evidence="3 4">OH5050</strain>
    </source>
</reference>
<evidence type="ECO:0000313" key="3">
    <source>
        <dbReference type="EMBL" id="RRD28618.1"/>
    </source>
</evidence>
<dbReference type="PANTHER" id="PTHR12526">
    <property type="entry name" value="GLYCOSYLTRANSFERASE"/>
    <property type="match status" value="1"/>
</dbReference>
<dbReference type="Gene3D" id="3.40.50.2000">
    <property type="entry name" value="Glycogen Phosphorylase B"/>
    <property type="match status" value="2"/>
</dbReference>